<evidence type="ECO:0000256" key="1">
    <source>
        <dbReference type="ARBA" id="ARBA00007992"/>
    </source>
</evidence>
<sequence length="475" mass="52501">MPPTPLNQESLRPCHILIAGSGIAGLTLALTLETHGIPYTLLEAYPEIIPKSGAGICLLPNGLRILDQLGCYEDLVERIGGSDSCMENVYVRDEEGRDLHVSGGWGETMRGRWGYPGLWCDRSTILHTVYDHIVDKSRLLTSKRVASTKHVEGSIEVTTTDGSIYTGDILVGADGTHSRVREEIVRYANEIGVGEEYDDGDQASATYACLFGLSTTPTPSLPKSLPEGLLGWNLGHNYSYVLGTGPPNRAYWLLSIHLGKTYYGAEIPHFTEEDKERIVREHWDDPITADLHMSDLYENRLHMVVSPLREVVYKRWDCGRMVVLGDAAHKMLPIIAQGGNQAIETVAAFTNELVDALSSSSSPSTAKEPLTQPEITTLLTTLQASRTTRLSSIIEMGQQRQKMDVLLAPELEELMLNKFPTLMPGVLVKRWDQSFPGAVSLKWLERTGREGVVPFEDEMEVRKEDGEGVGEIAKI</sequence>
<organism evidence="6 7">
    <name type="scientific">Aspergillus keveii</name>
    <dbReference type="NCBI Taxonomy" id="714993"/>
    <lineage>
        <taxon>Eukaryota</taxon>
        <taxon>Fungi</taxon>
        <taxon>Dikarya</taxon>
        <taxon>Ascomycota</taxon>
        <taxon>Pezizomycotina</taxon>
        <taxon>Eurotiomycetes</taxon>
        <taxon>Eurotiomycetidae</taxon>
        <taxon>Eurotiales</taxon>
        <taxon>Aspergillaceae</taxon>
        <taxon>Aspergillus</taxon>
        <taxon>Aspergillus subgen. Nidulantes</taxon>
    </lineage>
</organism>
<dbReference type="PANTHER" id="PTHR47356:SF2">
    <property type="entry name" value="FAD-BINDING DOMAIN-CONTAINING PROTEIN-RELATED"/>
    <property type="match status" value="1"/>
</dbReference>
<dbReference type="SUPFAM" id="SSF51905">
    <property type="entry name" value="FAD/NAD(P)-binding domain"/>
    <property type="match status" value="1"/>
</dbReference>
<protein>
    <recommendedName>
        <fullName evidence="5">FAD-binding domain-containing protein</fullName>
    </recommendedName>
</protein>
<accession>A0ABR4GDN6</accession>
<evidence type="ECO:0000313" key="6">
    <source>
        <dbReference type="EMBL" id="KAL2797056.1"/>
    </source>
</evidence>
<dbReference type="Proteomes" id="UP001610563">
    <property type="component" value="Unassembled WGS sequence"/>
</dbReference>
<dbReference type="PANTHER" id="PTHR47356">
    <property type="entry name" value="FAD-DEPENDENT MONOOXYGENASE ASQG-RELATED"/>
    <property type="match status" value="1"/>
</dbReference>
<dbReference type="InterPro" id="IPR002938">
    <property type="entry name" value="FAD-bd"/>
</dbReference>
<comment type="caution">
    <text evidence="6">The sequence shown here is derived from an EMBL/GenBank/DDBJ whole genome shotgun (WGS) entry which is preliminary data.</text>
</comment>
<keyword evidence="7" id="KW-1185">Reference proteome</keyword>
<feature type="domain" description="FAD-binding" evidence="5">
    <location>
        <begin position="14"/>
        <end position="184"/>
    </location>
</feature>
<keyword evidence="4" id="KW-0560">Oxidoreductase</keyword>
<comment type="similarity">
    <text evidence="1">Belongs to the paxM FAD-dependent monooxygenase family.</text>
</comment>
<proteinExistence type="inferred from homology"/>
<evidence type="ECO:0000256" key="3">
    <source>
        <dbReference type="ARBA" id="ARBA00022827"/>
    </source>
</evidence>
<keyword evidence="2" id="KW-0285">Flavoprotein</keyword>
<dbReference type="InterPro" id="IPR050562">
    <property type="entry name" value="FAD_mOase_fung"/>
</dbReference>
<dbReference type="Pfam" id="PF01494">
    <property type="entry name" value="FAD_binding_3"/>
    <property type="match status" value="2"/>
</dbReference>
<evidence type="ECO:0000256" key="2">
    <source>
        <dbReference type="ARBA" id="ARBA00022630"/>
    </source>
</evidence>
<reference evidence="6 7" key="1">
    <citation type="submission" date="2024-07" db="EMBL/GenBank/DDBJ databases">
        <title>Section-level genome sequencing and comparative genomics of Aspergillus sections Usti and Cavernicolus.</title>
        <authorList>
            <consortium name="Lawrence Berkeley National Laboratory"/>
            <person name="Nybo J.L."/>
            <person name="Vesth T.C."/>
            <person name="Theobald S."/>
            <person name="Frisvad J.C."/>
            <person name="Larsen T.O."/>
            <person name="Kjaerboelling I."/>
            <person name="Rothschild-Mancinelli K."/>
            <person name="Lyhne E.K."/>
            <person name="Kogle M.E."/>
            <person name="Barry K."/>
            <person name="Clum A."/>
            <person name="Na H."/>
            <person name="Ledsgaard L."/>
            <person name="Lin J."/>
            <person name="Lipzen A."/>
            <person name="Kuo A."/>
            <person name="Riley R."/>
            <person name="Mondo S."/>
            <person name="Labutti K."/>
            <person name="Haridas S."/>
            <person name="Pangalinan J."/>
            <person name="Salamov A.A."/>
            <person name="Simmons B.A."/>
            <person name="Magnuson J.K."/>
            <person name="Chen J."/>
            <person name="Drula E."/>
            <person name="Henrissat B."/>
            <person name="Wiebenga A."/>
            <person name="Lubbers R.J."/>
            <person name="Gomes A.C."/>
            <person name="Makela M.R."/>
            <person name="Stajich J."/>
            <person name="Grigoriev I.V."/>
            <person name="Mortensen U.H."/>
            <person name="De Vries R.P."/>
            <person name="Baker S.E."/>
            <person name="Andersen M.R."/>
        </authorList>
    </citation>
    <scope>NUCLEOTIDE SEQUENCE [LARGE SCALE GENOMIC DNA]</scope>
    <source>
        <strain evidence="6 7">CBS 209.92</strain>
    </source>
</reference>
<dbReference type="EMBL" id="JBFTWV010000022">
    <property type="protein sequence ID" value="KAL2797056.1"/>
    <property type="molecule type" value="Genomic_DNA"/>
</dbReference>
<evidence type="ECO:0000256" key="4">
    <source>
        <dbReference type="ARBA" id="ARBA00023002"/>
    </source>
</evidence>
<evidence type="ECO:0000313" key="7">
    <source>
        <dbReference type="Proteomes" id="UP001610563"/>
    </source>
</evidence>
<keyword evidence="3" id="KW-0274">FAD</keyword>
<evidence type="ECO:0000259" key="5">
    <source>
        <dbReference type="Pfam" id="PF01494"/>
    </source>
</evidence>
<gene>
    <name evidence="6" type="ORF">BJX66DRAFT_118841</name>
</gene>
<name>A0ABR4GDN6_9EURO</name>
<dbReference type="PRINTS" id="PR00420">
    <property type="entry name" value="RNGMNOXGNASE"/>
</dbReference>
<dbReference type="InterPro" id="IPR036188">
    <property type="entry name" value="FAD/NAD-bd_sf"/>
</dbReference>
<feature type="domain" description="FAD-binding" evidence="5">
    <location>
        <begin position="272"/>
        <end position="359"/>
    </location>
</feature>
<dbReference type="Gene3D" id="3.50.50.60">
    <property type="entry name" value="FAD/NAD(P)-binding domain"/>
    <property type="match status" value="1"/>
</dbReference>